<dbReference type="PANTHER" id="PTHR15837">
    <property type="entry name" value="RAN GUANINE NUCLEOTIDE RELEASE FACTOR"/>
    <property type="match status" value="1"/>
</dbReference>
<dbReference type="FunCoup" id="A0A316YF81">
    <property type="interactions" value="285"/>
</dbReference>
<dbReference type="SUPFAM" id="SSF55724">
    <property type="entry name" value="Mog1p/PsbP-like"/>
    <property type="match status" value="1"/>
</dbReference>
<evidence type="ECO:0000313" key="5">
    <source>
        <dbReference type="Proteomes" id="UP000245768"/>
    </source>
</evidence>
<dbReference type="GO" id="GO:0005085">
    <property type="term" value="F:guanyl-nucleotide exchange factor activity"/>
    <property type="evidence" value="ECO:0007669"/>
    <property type="project" value="TreeGrafter"/>
</dbReference>
<comment type="similarity">
    <text evidence="1">Belongs to the MOG1 family.</text>
</comment>
<protein>
    <submittedName>
        <fullName evidence="4">Mog1p/PsbP-like protein</fullName>
    </submittedName>
</protein>
<dbReference type="RefSeq" id="XP_025375408.1">
    <property type="nucleotide sequence ID" value="XM_025522323.1"/>
</dbReference>
<dbReference type="AlphaFoldDB" id="A0A316YF81"/>
<dbReference type="GO" id="GO:0006606">
    <property type="term" value="P:protein import into nucleus"/>
    <property type="evidence" value="ECO:0007669"/>
    <property type="project" value="TreeGrafter"/>
</dbReference>
<dbReference type="InterPro" id="IPR016123">
    <property type="entry name" value="Mog1/PsbP_a/b/a-sand"/>
</dbReference>
<dbReference type="Pfam" id="PF04603">
    <property type="entry name" value="Mog1"/>
    <property type="match status" value="1"/>
</dbReference>
<dbReference type="GO" id="GO:0031267">
    <property type="term" value="F:small GTPase binding"/>
    <property type="evidence" value="ECO:0007669"/>
    <property type="project" value="TreeGrafter"/>
</dbReference>
<dbReference type="PANTHER" id="PTHR15837:SF0">
    <property type="entry name" value="RAN GUANINE NUCLEOTIDE RELEASE FACTOR"/>
    <property type="match status" value="1"/>
</dbReference>
<gene>
    <name evidence="4" type="ORF">FA10DRAFT_268420</name>
</gene>
<keyword evidence="2" id="KW-0813">Transport</keyword>
<dbReference type="GeneID" id="37044239"/>
<proteinExistence type="inferred from homology"/>
<name>A0A316YF81_9BASI</name>
<dbReference type="GO" id="GO:0005634">
    <property type="term" value="C:nucleus"/>
    <property type="evidence" value="ECO:0007669"/>
    <property type="project" value="TreeGrafter"/>
</dbReference>
<dbReference type="STRING" id="215250.A0A316YF81"/>
<keyword evidence="3" id="KW-0653">Protein transport</keyword>
<keyword evidence="5" id="KW-1185">Reference proteome</keyword>
<dbReference type="Gene3D" id="3.40.1000.10">
    <property type="entry name" value="Mog1/PsbP, alpha/beta/alpha sandwich"/>
    <property type="match status" value="1"/>
</dbReference>
<dbReference type="EMBL" id="KZ819638">
    <property type="protein sequence ID" value="PWN88210.1"/>
    <property type="molecule type" value="Genomic_DNA"/>
</dbReference>
<dbReference type="InParanoid" id="A0A316YF81"/>
<evidence type="ECO:0000256" key="1">
    <source>
        <dbReference type="ARBA" id="ARBA00010307"/>
    </source>
</evidence>
<dbReference type="OrthoDB" id="10255285at2759"/>
<evidence type="ECO:0000256" key="3">
    <source>
        <dbReference type="ARBA" id="ARBA00022927"/>
    </source>
</evidence>
<evidence type="ECO:0000256" key="2">
    <source>
        <dbReference type="ARBA" id="ARBA00022448"/>
    </source>
</evidence>
<dbReference type="InterPro" id="IPR007681">
    <property type="entry name" value="Mog1"/>
</dbReference>
<organism evidence="4 5">
    <name type="scientific">Acaromyces ingoldii</name>
    <dbReference type="NCBI Taxonomy" id="215250"/>
    <lineage>
        <taxon>Eukaryota</taxon>
        <taxon>Fungi</taxon>
        <taxon>Dikarya</taxon>
        <taxon>Basidiomycota</taxon>
        <taxon>Ustilaginomycotina</taxon>
        <taxon>Exobasidiomycetes</taxon>
        <taxon>Exobasidiales</taxon>
        <taxon>Cryptobasidiaceae</taxon>
        <taxon>Acaromyces</taxon>
    </lineage>
</organism>
<evidence type="ECO:0000313" key="4">
    <source>
        <dbReference type="EMBL" id="PWN88210.1"/>
    </source>
</evidence>
<accession>A0A316YF81</accession>
<sequence>MPGRRPLFGGAIEAEVPSKLIDASELRQVPDTQEVLLSPDSDVTLIVEVLQRVDKDDLGEAISFHFDSLAHDNSASSSSVTQIFALPGTTPSPTFSPSSLSKDTPTPSPLALVGEQQVPKFGKQELNDRVRIWLALWRLSPAKNVDLVLSVNEPLKGDDVLQADDTSSSSEARDLFEKAVTSLKIQDWNLFSA</sequence>
<dbReference type="Proteomes" id="UP000245768">
    <property type="component" value="Unassembled WGS sequence"/>
</dbReference>
<reference evidence="4 5" key="1">
    <citation type="journal article" date="2018" name="Mol. Biol. Evol.">
        <title>Broad Genomic Sampling Reveals a Smut Pathogenic Ancestry of the Fungal Clade Ustilaginomycotina.</title>
        <authorList>
            <person name="Kijpornyongpan T."/>
            <person name="Mondo S.J."/>
            <person name="Barry K."/>
            <person name="Sandor L."/>
            <person name="Lee J."/>
            <person name="Lipzen A."/>
            <person name="Pangilinan J."/>
            <person name="LaButti K."/>
            <person name="Hainaut M."/>
            <person name="Henrissat B."/>
            <person name="Grigoriev I.V."/>
            <person name="Spatafora J.W."/>
            <person name="Aime M.C."/>
        </authorList>
    </citation>
    <scope>NUCLEOTIDE SEQUENCE [LARGE SCALE GENOMIC DNA]</scope>
    <source>
        <strain evidence="4 5">MCA 4198</strain>
    </source>
</reference>